<name>B5YBA1_DICT6</name>
<evidence type="ECO:0000313" key="1">
    <source>
        <dbReference type="EMBL" id="ACI19508.1"/>
    </source>
</evidence>
<dbReference type="AlphaFoldDB" id="B5YBA1"/>
<proteinExistence type="predicted"/>
<dbReference type="Proteomes" id="UP000001733">
    <property type="component" value="Chromosome"/>
</dbReference>
<dbReference type="HOGENOM" id="CLU_3327242_0_0_0"/>
<dbReference type="KEGG" id="dth:DICTH_1818"/>
<evidence type="ECO:0000313" key="2">
    <source>
        <dbReference type="Proteomes" id="UP000001733"/>
    </source>
</evidence>
<reference evidence="1 2" key="1">
    <citation type="journal article" date="2014" name="Genome Announc.">
        <title>Complete Genome Sequence of the Extreme Thermophile Dictyoglomus thermophilum H-6-12.</title>
        <authorList>
            <person name="Coil D.A."/>
            <person name="Badger J.H."/>
            <person name="Forberger H.C."/>
            <person name="Riggs F."/>
            <person name="Madupu R."/>
            <person name="Fedorova N."/>
            <person name="Ward N."/>
            <person name="Robb F.T."/>
            <person name="Eisen J.A."/>
        </authorList>
    </citation>
    <scope>NUCLEOTIDE SEQUENCE [LARGE SCALE GENOMIC DNA]</scope>
    <source>
        <strain evidence="2">ATCC 35947 / DSM 3960 / H-6-12</strain>
    </source>
</reference>
<accession>B5YBA1</accession>
<protein>
    <submittedName>
        <fullName evidence="1">Uncharacterized protein</fullName>
    </submittedName>
</protein>
<organism evidence="1 2">
    <name type="scientific">Dictyoglomus thermophilum (strain ATCC 35947 / DSM 3960 / H-6-12)</name>
    <dbReference type="NCBI Taxonomy" id="309799"/>
    <lineage>
        <taxon>Bacteria</taxon>
        <taxon>Pseudomonadati</taxon>
        <taxon>Dictyoglomota</taxon>
        <taxon>Dictyoglomia</taxon>
        <taxon>Dictyoglomales</taxon>
        <taxon>Dictyoglomaceae</taxon>
        <taxon>Dictyoglomus</taxon>
    </lineage>
</organism>
<gene>
    <name evidence="1" type="ordered locus">DICTH_1818</name>
</gene>
<dbReference type="PaxDb" id="309799-DICTH_1818"/>
<sequence length="38" mass="4574">MILLFIPFLFVGYFTLILFDCQRTNFCGFEISMIRCFI</sequence>
<keyword evidence="2" id="KW-1185">Reference proteome</keyword>
<dbReference type="EMBL" id="CP001146">
    <property type="protein sequence ID" value="ACI19508.1"/>
    <property type="molecule type" value="Genomic_DNA"/>
</dbReference>